<proteinExistence type="predicted"/>
<evidence type="ECO:0000313" key="1">
    <source>
        <dbReference type="EMBL" id="MFC4766049.1"/>
    </source>
</evidence>
<comment type="caution">
    <text evidence="1">The sequence shown here is derived from an EMBL/GenBank/DDBJ whole genome shotgun (WGS) entry which is preliminary data.</text>
</comment>
<dbReference type="PANTHER" id="PTHR34374:SF1">
    <property type="entry name" value="LARGE RIBOSOMAL RNA SUBUNIT ACCUMULATION PROTEIN YCED HOMOLOG 1, CHLOROPLASTIC"/>
    <property type="match status" value="1"/>
</dbReference>
<dbReference type="EMBL" id="JBHSHC010000011">
    <property type="protein sequence ID" value="MFC4766049.1"/>
    <property type="molecule type" value="Genomic_DNA"/>
</dbReference>
<dbReference type="RefSeq" id="WP_380023717.1">
    <property type="nucleotide sequence ID" value="NZ_JBHSHC010000011.1"/>
</dbReference>
<protein>
    <submittedName>
        <fullName evidence="1">YceD family protein</fullName>
    </submittedName>
</protein>
<sequence length="168" mass="19008">MILRWREVHEQPKGIHLRETIELPNLVKENRQVIALGPIEMDLHAQVVSDTLTVNGKLSGPVTYRCSRCLTDFKDELSTSFTEQFVRADADQLSEEDERNPVAGDAIELDPYLEQEILLAMPYTPVCKESCAGLCPECGINRNEHVCECKTERIDPRLADLAKLLKSE</sequence>
<organism evidence="1 2">
    <name type="scientific">Effusibacillus consociatus</name>
    <dbReference type="NCBI Taxonomy" id="1117041"/>
    <lineage>
        <taxon>Bacteria</taxon>
        <taxon>Bacillati</taxon>
        <taxon>Bacillota</taxon>
        <taxon>Bacilli</taxon>
        <taxon>Bacillales</taxon>
        <taxon>Alicyclobacillaceae</taxon>
        <taxon>Effusibacillus</taxon>
    </lineage>
</organism>
<name>A0ABV9PX32_9BACL</name>
<gene>
    <name evidence="1" type="ORF">ACFO8Q_01350</name>
</gene>
<dbReference type="Pfam" id="PF02620">
    <property type="entry name" value="YceD"/>
    <property type="match status" value="1"/>
</dbReference>
<reference evidence="2" key="1">
    <citation type="journal article" date="2019" name="Int. J. Syst. Evol. Microbiol.">
        <title>The Global Catalogue of Microorganisms (GCM) 10K type strain sequencing project: providing services to taxonomists for standard genome sequencing and annotation.</title>
        <authorList>
            <consortium name="The Broad Institute Genomics Platform"/>
            <consortium name="The Broad Institute Genome Sequencing Center for Infectious Disease"/>
            <person name="Wu L."/>
            <person name="Ma J."/>
        </authorList>
    </citation>
    <scope>NUCLEOTIDE SEQUENCE [LARGE SCALE GENOMIC DNA]</scope>
    <source>
        <strain evidence="2">WYCCWR 12678</strain>
    </source>
</reference>
<keyword evidence="2" id="KW-1185">Reference proteome</keyword>
<dbReference type="Proteomes" id="UP001596002">
    <property type="component" value="Unassembled WGS sequence"/>
</dbReference>
<accession>A0ABV9PX32</accession>
<dbReference type="PANTHER" id="PTHR34374">
    <property type="entry name" value="LARGE RIBOSOMAL RNA SUBUNIT ACCUMULATION PROTEIN YCED HOMOLOG 1, CHLOROPLASTIC"/>
    <property type="match status" value="1"/>
</dbReference>
<dbReference type="InterPro" id="IPR003772">
    <property type="entry name" value="YceD"/>
</dbReference>
<evidence type="ECO:0000313" key="2">
    <source>
        <dbReference type="Proteomes" id="UP001596002"/>
    </source>
</evidence>